<dbReference type="STRING" id="1280952.HJA_08132"/>
<dbReference type="eggNOG" id="COG2931">
    <property type="taxonomic scope" value="Bacteria"/>
</dbReference>
<evidence type="ECO:0000256" key="2">
    <source>
        <dbReference type="ARBA" id="ARBA00004613"/>
    </source>
</evidence>
<dbReference type="InterPro" id="IPR018511">
    <property type="entry name" value="Hemolysin-typ_Ca-bd_CS"/>
</dbReference>
<dbReference type="CDD" id="cd04277">
    <property type="entry name" value="ZnMc_serralysin_like"/>
    <property type="match status" value="1"/>
</dbReference>
<evidence type="ECO:0000256" key="3">
    <source>
        <dbReference type="ARBA" id="ARBA00009490"/>
    </source>
</evidence>
<feature type="domain" description="Peptidase metallopeptidase" evidence="10">
    <location>
        <begin position="229"/>
        <end position="372"/>
    </location>
</feature>
<gene>
    <name evidence="11" type="ORF">HJA_08132</name>
</gene>
<dbReference type="InterPro" id="IPR013858">
    <property type="entry name" value="Peptidase_M10B_C"/>
</dbReference>
<evidence type="ECO:0000256" key="7">
    <source>
        <dbReference type="ARBA" id="ARBA00022737"/>
    </source>
</evidence>
<dbReference type="InterPro" id="IPR001343">
    <property type="entry name" value="Hemolysn_Ca-bd"/>
</dbReference>
<comment type="similarity">
    <text evidence="3">Belongs to the peptidase M10B family.</text>
</comment>
<dbReference type="Gene3D" id="2.150.10.10">
    <property type="entry name" value="Serralysin-like metalloprotease, C-terminal"/>
    <property type="match status" value="3"/>
</dbReference>
<evidence type="ECO:0000313" key="11">
    <source>
        <dbReference type="EMBL" id="KCZ89250.1"/>
    </source>
</evidence>
<organism evidence="11 12">
    <name type="scientific">Hyphomonas jannaschiana VP2</name>
    <dbReference type="NCBI Taxonomy" id="1280952"/>
    <lineage>
        <taxon>Bacteria</taxon>
        <taxon>Pseudomonadati</taxon>
        <taxon>Pseudomonadota</taxon>
        <taxon>Alphaproteobacteria</taxon>
        <taxon>Hyphomonadales</taxon>
        <taxon>Hyphomonadaceae</taxon>
        <taxon>Hyphomonas</taxon>
    </lineage>
</organism>
<comment type="cofactor">
    <cofactor evidence="1">
        <name>Ca(2+)</name>
        <dbReference type="ChEBI" id="CHEBI:29108"/>
    </cofactor>
</comment>
<accession>A0A059FF27</accession>
<keyword evidence="8" id="KW-0378">Hydrolase</keyword>
<evidence type="ECO:0000256" key="1">
    <source>
        <dbReference type="ARBA" id="ARBA00001913"/>
    </source>
</evidence>
<dbReference type="AlphaFoldDB" id="A0A059FF27"/>
<proteinExistence type="inferred from homology"/>
<dbReference type="SUPFAM" id="SSF55486">
    <property type="entry name" value="Metalloproteases ('zincins'), catalytic domain"/>
    <property type="match status" value="1"/>
</dbReference>
<keyword evidence="9" id="KW-0862">Zinc</keyword>
<keyword evidence="12" id="KW-1185">Reference proteome</keyword>
<dbReference type="GO" id="GO:0004222">
    <property type="term" value="F:metalloendopeptidase activity"/>
    <property type="evidence" value="ECO:0007669"/>
    <property type="project" value="InterPro"/>
</dbReference>
<dbReference type="EMBL" id="ARYJ01000004">
    <property type="protein sequence ID" value="KCZ89250.1"/>
    <property type="molecule type" value="Genomic_DNA"/>
</dbReference>
<comment type="subcellular location">
    <subcellularLocation>
        <location evidence="2">Secreted</location>
    </subcellularLocation>
</comment>
<dbReference type="InterPro" id="IPR034033">
    <property type="entry name" value="Serralysin-like"/>
</dbReference>
<keyword evidence="5" id="KW-0645">Protease</keyword>
<dbReference type="GO" id="GO:0005509">
    <property type="term" value="F:calcium ion binding"/>
    <property type="evidence" value="ECO:0007669"/>
    <property type="project" value="InterPro"/>
</dbReference>
<dbReference type="GO" id="GO:0005615">
    <property type="term" value="C:extracellular space"/>
    <property type="evidence" value="ECO:0007669"/>
    <property type="project" value="InterPro"/>
</dbReference>
<name>A0A059FF27_9PROT</name>
<dbReference type="Gene3D" id="2.60.120.380">
    <property type="match status" value="1"/>
</dbReference>
<dbReference type="SUPFAM" id="SSF51120">
    <property type="entry name" value="beta-Roll"/>
    <property type="match status" value="3"/>
</dbReference>
<dbReference type="GO" id="GO:0006508">
    <property type="term" value="P:proteolysis"/>
    <property type="evidence" value="ECO:0007669"/>
    <property type="project" value="UniProtKB-KW"/>
</dbReference>
<dbReference type="GO" id="GO:0031012">
    <property type="term" value="C:extracellular matrix"/>
    <property type="evidence" value="ECO:0007669"/>
    <property type="project" value="InterPro"/>
</dbReference>
<dbReference type="PATRIC" id="fig|1280952.3.peg.1616"/>
<dbReference type="PRINTS" id="PR00313">
    <property type="entry name" value="CABNDNGRPT"/>
</dbReference>
<evidence type="ECO:0000256" key="9">
    <source>
        <dbReference type="ARBA" id="ARBA00022833"/>
    </source>
</evidence>
<dbReference type="SMART" id="SM00235">
    <property type="entry name" value="ZnMc"/>
    <property type="match status" value="1"/>
</dbReference>
<dbReference type="GO" id="GO:0008270">
    <property type="term" value="F:zinc ion binding"/>
    <property type="evidence" value="ECO:0007669"/>
    <property type="project" value="InterPro"/>
</dbReference>
<dbReference type="SUPFAM" id="SSF89260">
    <property type="entry name" value="Collagen-binding domain"/>
    <property type="match status" value="1"/>
</dbReference>
<dbReference type="OrthoDB" id="7629535at2"/>
<evidence type="ECO:0000259" key="10">
    <source>
        <dbReference type="SMART" id="SM00235"/>
    </source>
</evidence>
<comment type="caution">
    <text evidence="11">The sequence shown here is derived from an EMBL/GenBank/DDBJ whole genome shotgun (WGS) entry which is preliminary data.</text>
</comment>
<evidence type="ECO:0000313" key="12">
    <source>
        <dbReference type="Proteomes" id="UP000024816"/>
    </source>
</evidence>
<dbReference type="Proteomes" id="UP000024816">
    <property type="component" value="Unassembled WGS sequence"/>
</dbReference>
<dbReference type="Pfam" id="PF00413">
    <property type="entry name" value="Peptidase_M10"/>
    <property type="match status" value="1"/>
</dbReference>
<evidence type="ECO:0000256" key="6">
    <source>
        <dbReference type="ARBA" id="ARBA00022723"/>
    </source>
</evidence>
<reference evidence="11 12" key="1">
    <citation type="journal article" date="2014" name="Antonie Van Leeuwenhoek">
        <title>Hyphomonas beringensis sp. nov. and Hyphomonas chukchiensis sp. nov., isolated from surface seawater of the Bering Sea and Chukchi Sea.</title>
        <authorList>
            <person name="Li C."/>
            <person name="Lai Q."/>
            <person name="Li G."/>
            <person name="Dong C."/>
            <person name="Wang J."/>
            <person name="Liao Y."/>
            <person name="Shao Z."/>
        </authorList>
    </citation>
    <scope>NUCLEOTIDE SEQUENCE [LARGE SCALE GENOMIC DNA]</scope>
    <source>
        <strain evidence="11 12">VP2</strain>
    </source>
</reference>
<dbReference type="PANTHER" id="PTHR38340:SF1">
    <property type="entry name" value="S-LAYER PROTEIN"/>
    <property type="match status" value="1"/>
</dbReference>
<keyword evidence="6" id="KW-0479">Metal-binding</keyword>
<dbReference type="Pfam" id="PF00353">
    <property type="entry name" value="HemolysinCabind"/>
    <property type="match status" value="3"/>
</dbReference>
<dbReference type="InterPro" id="IPR050557">
    <property type="entry name" value="RTX_toxin/Mannuronan_C5-epim"/>
</dbReference>
<dbReference type="PANTHER" id="PTHR38340">
    <property type="entry name" value="S-LAYER PROTEIN"/>
    <property type="match status" value="1"/>
</dbReference>
<dbReference type="PROSITE" id="PS00330">
    <property type="entry name" value="HEMOLYSIN_CALCIUM"/>
    <property type="match status" value="7"/>
</dbReference>
<evidence type="ECO:0000256" key="8">
    <source>
        <dbReference type="ARBA" id="ARBA00022801"/>
    </source>
</evidence>
<dbReference type="Pfam" id="PF08548">
    <property type="entry name" value="Peptidase_M10_C"/>
    <property type="match status" value="1"/>
</dbReference>
<keyword evidence="4" id="KW-0964">Secreted</keyword>
<dbReference type="InterPro" id="IPR011049">
    <property type="entry name" value="Serralysin-like_metalloprot_C"/>
</dbReference>
<dbReference type="InterPro" id="IPR001818">
    <property type="entry name" value="Pept_M10_metallopeptidase"/>
</dbReference>
<dbReference type="InterPro" id="IPR006026">
    <property type="entry name" value="Peptidase_Metallo"/>
</dbReference>
<sequence length="885" mass="92413">MRMDFLTSGSFESISLSDGVSGPAYGMAAPASHVSAHIDFSPFGGNGMASSPFLTFEGSDGVISFFSKFAFAAGGDTTHAQSSGVLYAGEDVPGDTSTTVTLAVGGSVTDTIEVSGDQDWFAVNLVAGQRYLITLTGTGTDPLDDPYLEVMDSNGNQVRFNDDSGDGLNSSLYFVPETSGTYYVNAHGWEDDQGNTSTGEYTVTLQEAEPIGTYTYDEIANFITHEFEAPHRWADTDLTYDISGLSAGAQILAIRAMETWADMTSLTFTEATGSADITFQNTEAGAYASTSYGGTDSDGYFIITSSTVNVAADWFGGDLSLDSYTYQTFLHEIGHALGLGHAGPYNSSATYGQDNIYINDNWSYSLMSYFDQYEAGFGNYRFALGPQIADIIAIQTLYGTNPDGTRTGNTTYGFNSTETDINDWSQFVVVQPEGTYVRPPSYAIYDTGGVDTIDLSGYTRGQTLSLIPETFSSLGDRPDNNSPVYVNSVSIARGTIIENAIGGSGNDSITGNFANNTLDGRGGSDFLNGGGGDDTLIGGFGADTLIGGAGFDTADYSGATSGITVRLWNGTANGNVAEGDTLSSIEAVIGSTYGDILAGSSGNDTLNGWGGKDVLNGGGGDDTLIGGFGADTLIGGAGFDTADYSGATSGITVRLWNGTANGNVAEGDTLSSIEAVIGSTYGDILAGSSGNDTLNGWGGKDVLNGGGGNDILIGGFGADTFAYLSGADVIEDFGTGNGDVIDLTNIGSVSNMTELQALYSQSGSDAVFDFGGGNTLTVRNHTWSDLSSGDFLFSDAAAEVIKPGMPVAEVQGGSDIALQEAQFDFSKLGSTEYSNDVVVEHAATVFAMTQTIEQTAVQAPDFIVETQHTYFDYDVQLHHDDFFLV</sequence>
<keyword evidence="7" id="KW-0677">Repeat</keyword>
<dbReference type="InterPro" id="IPR024079">
    <property type="entry name" value="MetalloPept_cat_dom_sf"/>
</dbReference>
<protein>
    <submittedName>
        <fullName evidence="11">Peptidase domain-containing protein</fullName>
    </submittedName>
</protein>
<evidence type="ECO:0000256" key="4">
    <source>
        <dbReference type="ARBA" id="ARBA00022525"/>
    </source>
</evidence>
<evidence type="ECO:0000256" key="5">
    <source>
        <dbReference type="ARBA" id="ARBA00022670"/>
    </source>
</evidence>
<dbReference type="Gene3D" id="3.40.390.10">
    <property type="entry name" value="Collagenase (Catalytic Domain)"/>
    <property type="match status" value="1"/>
</dbReference>